<organism evidence="1 2">
    <name type="scientific">Marivirga lumbricoides</name>
    <dbReference type="NCBI Taxonomy" id="1046115"/>
    <lineage>
        <taxon>Bacteria</taxon>
        <taxon>Pseudomonadati</taxon>
        <taxon>Bacteroidota</taxon>
        <taxon>Cytophagia</taxon>
        <taxon>Cytophagales</taxon>
        <taxon>Marivirgaceae</taxon>
        <taxon>Marivirga</taxon>
    </lineage>
</organism>
<protein>
    <submittedName>
        <fullName evidence="1">Uncharacterized protein</fullName>
    </submittedName>
</protein>
<reference evidence="2" key="1">
    <citation type="journal article" date="2019" name="Int. J. Syst. Evol. Microbiol.">
        <title>The Global Catalogue of Microorganisms (GCM) 10K type strain sequencing project: providing services to taxonomists for standard genome sequencing and annotation.</title>
        <authorList>
            <consortium name="The Broad Institute Genomics Platform"/>
            <consortium name="The Broad Institute Genome Sequencing Center for Infectious Disease"/>
            <person name="Wu L."/>
            <person name="Ma J."/>
        </authorList>
    </citation>
    <scope>NUCLEOTIDE SEQUENCE [LARGE SCALE GENOMIC DNA]</scope>
    <source>
        <strain evidence="2">CGMCC 1.10832</strain>
    </source>
</reference>
<gene>
    <name evidence="1" type="ORF">GCM10011506_44270</name>
</gene>
<evidence type="ECO:0000313" key="1">
    <source>
        <dbReference type="EMBL" id="GGC53791.1"/>
    </source>
</evidence>
<name>A0ABQ1N4Q8_9BACT</name>
<proteinExistence type="predicted"/>
<evidence type="ECO:0000313" key="2">
    <source>
        <dbReference type="Proteomes" id="UP000636010"/>
    </source>
</evidence>
<keyword evidence="2" id="KW-1185">Reference proteome</keyword>
<accession>A0ABQ1N4Q8</accession>
<sequence length="127" mass="15128">MKSNQEILNEIGRKLIQECFDPTYANMESLRKKENPPQLFKDYVEVLSKIDDESFRILQRYMKNTLGNFLFDVLRVFEENEQFKIVYEQEGQQVDLNKISEMLKAEPIIEGGWIERFSKELKNDSPE</sequence>
<dbReference type="RefSeq" id="WP_188467533.1">
    <property type="nucleotide sequence ID" value="NZ_BAABHU010000019.1"/>
</dbReference>
<dbReference type="EMBL" id="BMEC01000019">
    <property type="protein sequence ID" value="GGC53791.1"/>
    <property type="molecule type" value="Genomic_DNA"/>
</dbReference>
<comment type="caution">
    <text evidence="1">The sequence shown here is derived from an EMBL/GenBank/DDBJ whole genome shotgun (WGS) entry which is preliminary data.</text>
</comment>
<dbReference type="Proteomes" id="UP000636010">
    <property type="component" value="Unassembled WGS sequence"/>
</dbReference>